<dbReference type="OrthoDB" id="7491799at2759"/>
<organism evidence="2 3">
    <name type="scientific">Danaus chrysippus</name>
    <name type="common">African queen</name>
    <dbReference type="NCBI Taxonomy" id="151541"/>
    <lineage>
        <taxon>Eukaryota</taxon>
        <taxon>Metazoa</taxon>
        <taxon>Ecdysozoa</taxon>
        <taxon>Arthropoda</taxon>
        <taxon>Hexapoda</taxon>
        <taxon>Insecta</taxon>
        <taxon>Pterygota</taxon>
        <taxon>Neoptera</taxon>
        <taxon>Endopterygota</taxon>
        <taxon>Lepidoptera</taxon>
        <taxon>Glossata</taxon>
        <taxon>Ditrysia</taxon>
        <taxon>Papilionoidea</taxon>
        <taxon>Nymphalidae</taxon>
        <taxon>Danainae</taxon>
        <taxon>Danaini</taxon>
        <taxon>Danaina</taxon>
        <taxon>Danaus</taxon>
        <taxon>Anosia</taxon>
    </lineage>
</organism>
<sequence length="195" mass="20331">MKFLIVFAVCVAAASARFIVPDVAAAEAAEIKDIIAAINHPSTDPATAAALQQLLDSILNNQDSPIDVGPVIIDEDSPIDVGPVIIDEDSPIDVGPVIIDEDSPIDVGPVIIDDSSVGPSPSVSPLVQIIINVNSDANKPQPGPVIDDESDDHIPDQPVIIVDEPEIIEEPVVPEPVIVVPILPTPVAVLPDTLN</sequence>
<dbReference type="AlphaFoldDB" id="A0A8J2QIM6"/>
<comment type="caution">
    <text evidence="2">The sequence shown here is derived from an EMBL/GenBank/DDBJ whole genome shotgun (WGS) entry which is preliminary data.</text>
</comment>
<proteinExistence type="predicted"/>
<evidence type="ECO:0000313" key="2">
    <source>
        <dbReference type="EMBL" id="CAG9563839.1"/>
    </source>
</evidence>
<evidence type="ECO:0000313" key="3">
    <source>
        <dbReference type="Proteomes" id="UP000789524"/>
    </source>
</evidence>
<evidence type="ECO:0000256" key="1">
    <source>
        <dbReference type="SAM" id="SignalP"/>
    </source>
</evidence>
<keyword evidence="3" id="KW-1185">Reference proteome</keyword>
<accession>A0A8J2QIM6</accession>
<name>A0A8J2QIM6_9NEOP</name>
<feature type="signal peptide" evidence="1">
    <location>
        <begin position="1"/>
        <end position="16"/>
    </location>
</feature>
<protein>
    <submittedName>
        <fullName evidence="2">(African queen) hypothetical protein</fullName>
    </submittedName>
</protein>
<gene>
    <name evidence="2" type="ORF">DCHRY22_LOCUS4931</name>
</gene>
<reference evidence="2" key="1">
    <citation type="submission" date="2021-09" db="EMBL/GenBank/DDBJ databases">
        <authorList>
            <person name="Martin H S."/>
        </authorList>
    </citation>
    <scope>NUCLEOTIDE SEQUENCE</scope>
</reference>
<feature type="chain" id="PRO_5035289701" evidence="1">
    <location>
        <begin position="17"/>
        <end position="195"/>
    </location>
</feature>
<dbReference type="Proteomes" id="UP000789524">
    <property type="component" value="Unassembled WGS sequence"/>
</dbReference>
<dbReference type="EMBL" id="CAKASE010000050">
    <property type="protein sequence ID" value="CAG9563839.1"/>
    <property type="molecule type" value="Genomic_DNA"/>
</dbReference>
<keyword evidence="1" id="KW-0732">Signal</keyword>